<reference evidence="3" key="1">
    <citation type="submission" date="2016-10" db="EMBL/GenBank/DDBJ databases">
        <authorList>
            <person name="Varghese N."/>
            <person name="Submissions S."/>
        </authorList>
    </citation>
    <scope>NUCLEOTIDE SEQUENCE [LARGE SCALE GENOMIC DNA]</scope>
    <source>
        <strain evidence="3">CGMCC 1.6775</strain>
    </source>
</reference>
<evidence type="ECO:0000313" key="3">
    <source>
        <dbReference type="Proteomes" id="UP000199339"/>
    </source>
</evidence>
<dbReference type="EMBL" id="FOUR01000001">
    <property type="protein sequence ID" value="SFM55367.1"/>
    <property type="molecule type" value="Genomic_DNA"/>
</dbReference>
<gene>
    <name evidence="2" type="ORF">SAMN04487961_0672</name>
</gene>
<dbReference type="AlphaFoldDB" id="A0A1I4RSX3"/>
<evidence type="ECO:0000313" key="2">
    <source>
        <dbReference type="EMBL" id="SFM55367.1"/>
    </source>
</evidence>
<dbReference type="OrthoDB" id="9933543at2"/>
<proteinExistence type="predicted"/>
<sequence length="69" mass="7933">MAELKRPMDGLERVLGGGHTTATLPNQKNHNVRKFRKFPPFHRPVTEDPAFLVRSNTKIVTKNYEKMVS</sequence>
<dbReference type="Proteomes" id="UP000199339">
    <property type="component" value="Unassembled WGS sequence"/>
</dbReference>
<evidence type="ECO:0000256" key="1">
    <source>
        <dbReference type="SAM" id="MobiDB-lite"/>
    </source>
</evidence>
<feature type="region of interest" description="Disordered" evidence="1">
    <location>
        <begin position="1"/>
        <end position="26"/>
    </location>
</feature>
<name>A0A1I4RSX3_9GAMM</name>
<keyword evidence="3" id="KW-1185">Reference proteome</keyword>
<organism evidence="2 3">
    <name type="scientific">Marinobacter pelagius</name>
    <dbReference type="NCBI Taxonomy" id="379482"/>
    <lineage>
        <taxon>Bacteria</taxon>
        <taxon>Pseudomonadati</taxon>
        <taxon>Pseudomonadota</taxon>
        <taxon>Gammaproteobacteria</taxon>
        <taxon>Pseudomonadales</taxon>
        <taxon>Marinobacteraceae</taxon>
        <taxon>Marinobacter</taxon>
    </lineage>
</organism>
<accession>A0A1I4RSX3</accession>
<protein>
    <submittedName>
        <fullName evidence="2">Uncharacterized protein</fullName>
    </submittedName>
</protein>
<dbReference type="RefSeq" id="WP_139227005.1">
    <property type="nucleotide sequence ID" value="NZ_FOUR01000001.1"/>
</dbReference>
<feature type="compositionally biased region" description="Basic and acidic residues" evidence="1">
    <location>
        <begin position="1"/>
        <end position="12"/>
    </location>
</feature>